<dbReference type="Gene3D" id="4.10.400.10">
    <property type="entry name" value="Low-density Lipoprotein Receptor"/>
    <property type="match status" value="2"/>
</dbReference>
<keyword evidence="18" id="KW-0325">Glycoprotein</keyword>
<evidence type="ECO:0000256" key="3">
    <source>
        <dbReference type="ARBA" id="ARBA00010168"/>
    </source>
</evidence>
<dbReference type="Gene3D" id="3.10.100.10">
    <property type="entry name" value="Mannose-Binding Protein A, subunit A"/>
    <property type="match status" value="1"/>
</dbReference>
<evidence type="ECO:0000256" key="5">
    <source>
        <dbReference type="ARBA" id="ARBA00022670"/>
    </source>
</evidence>
<feature type="domain" description="C-type lectin" evidence="24">
    <location>
        <begin position="31"/>
        <end position="135"/>
    </location>
</feature>
<evidence type="ECO:0000259" key="25">
    <source>
        <dbReference type="PROSITE" id="PS50287"/>
    </source>
</evidence>
<keyword evidence="10" id="KW-0677">Repeat</keyword>
<evidence type="ECO:0000256" key="14">
    <source>
        <dbReference type="ARBA" id="ARBA00022884"/>
    </source>
</evidence>
<reference evidence="27" key="1">
    <citation type="journal article" date="2023" name="G3 (Bethesda)">
        <title>A reference genome for the long-term kleptoplast-retaining sea slug Elysia crispata morphotype clarki.</title>
        <authorList>
            <person name="Eastman K.E."/>
            <person name="Pendleton A.L."/>
            <person name="Shaikh M.A."/>
            <person name="Suttiyut T."/>
            <person name="Ogas R."/>
            <person name="Tomko P."/>
            <person name="Gavelis G."/>
            <person name="Widhalm J.R."/>
            <person name="Wisecaver J.H."/>
        </authorList>
    </citation>
    <scope>NUCLEOTIDE SEQUENCE</scope>
    <source>
        <strain evidence="27">ECLA1</strain>
    </source>
</reference>
<evidence type="ECO:0000259" key="26">
    <source>
        <dbReference type="PROSITE" id="PS51959"/>
    </source>
</evidence>
<dbReference type="InterPro" id="IPR001304">
    <property type="entry name" value="C-type_lectin-like"/>
</dbReference>
<feature type="disulfide bond" evidence="22">
    <location>
        <begin position="331"/>
        <end position="341"/>
    </location>
</feature>
<organism evidence="27 28">
    <name type="scientific">Elysia crispata</name>
    <name type="common">lettuce slug</name>
    <dbReference type="NCBI Taxonomy" id="231223"/>
    <lineage>
        <taxon>Eukaryota</taxon>
        <taxon>Metazoa</taxon>
        <taxon>Spiralia</taxon>
        <taxon>Lophotrochozoa</taxon>
        <taxon>Mollusca</taxon>
        <taxon>Gastropoda</taxon>
        <taxon>Heterobranchia</taxon>
        <taxon>Euthyneura</taxon>
        <taxon>Panpulmonata</taxon>
        <taxon>Sacoglossa</taxon>
        <taxon>Placobranchoidea</taxon>
        <taxon>Plakobranchidae</taxon>
        <taxon>Elysia</taxon>
    </lineage>
</organism>
<evidence type="ECO:0000256" key="11">
    <source>
        <dbReference type="ARBA" id="ARBA00022759"/>
    </source>
</evidence>
<dbReference type="SUPFAM" id="SSF142877">
    <property type="entry name" value="EndoU-like"/>
    <property type="match status" value="1"/>
</dbReference>
<feature type="disulfide bond" evidence="22">
    <location>
        <begin position="287"/>
        <end position="351"/>
    </location>
</feature>
<evidence type="ECO:0000256" key="16">
    <source>
        <dbReference type="ARBA" id="ARBA00023136"/>
    </source>
</evidence>
<keyword evidence="8 23" id="KW-0479">Metal-binding</keyword>
<evidence type="ECO:0000256" key="22">
    <source>
        <dbReference type="PROSITE-ProRule" id="PRU00196"/>
    </source>
</evidence>
<dbReference type="Pfam" id="PF00059">
    <property type="entry name" value="Lectin_C"/>
    <property type="match status" value="1"/>
</dbReference>
<dbReference type="SUPFAM" id="SSF56436">
    <property type="entry name" value="C-type lectin-like"/>
    <property type="match status" value="1"/>
</dbReference>
<evidence type="ECO:0000256" key="17">
    <source>
        <dbReference type="ARBA" id="ARBA00023157"/>
    </source>
</evidence>
<evidence type="ECO:0000256" key="12">
    <source>
        <dbReference type="ARBA" id="ARBA00022801"/>
    </source>
</evidence>
<dbReference type="FunFam" id="3.10.250.10:FF:000001">
    <property type="entry name" value="Lysyl oxidase 4 isoform X1"/>
    <property type="match status" value="1"/>
</dbReference>
<evidence type="ECO:0000256" key="18">
    <source>
        <dbReference type="ARBA" id="ARBA00023180"/>
    </source>
</evidence>
<proteinExistence type="inferred from homology"/>
<feature type="disulfide bond" evidence="21">
    <location>
        <begin position="391"/>
        <end position="409"/>
    </location>
</feature>
<dbReference type="SMART" id="SM00034">
    <property type="entry name" value="CLECT"/>
    <property type="match status" value="1"/>
</dbReference>
<accession>A0AAE1B482</accession>
<dbReference type="EMBL" id="JAWDGP010000553">
    <property type="protein sequence ID" value="KAK3799569.1"/>
    <property type="molecule type" value="Genomic_DNA"/>
</dbReference>
<evidence type="ECO:0000256" key="2">
    <source>
        <dbReference type="ARBA" id="ARBA00004167"/>
    </source>
</evidence>
<dbReference type="GO" id="GO:0003723">
    <property type="term" value="F:RNA binding"/>
    <property type="evidence" value="ECO:0007669"/>
    <property type="project" value="UniProtKB-UniRule"/>
</dbReference>
<evidence type="ECO:0000256" key="20">
    <source>
        <dbReference type="ARBA" id="ARBA00023239"/>
    </source>
</evidence>
<keyword evidence="6" id="KW-0812">Transmembrane</keyword>
<dbReference type="PROSITE" id="PS50287">
    <property type="entry name" value="SRCR_2"/>
    <property type="match status" value="2"/>
</dbReference>
<evidence type="ECO:0000256" key="13">
    <source>
        <dbReference type="ARBA" id="ARBA00022825"/>
    </source>
</evidence>
<evidence type="ECO:0000256" key="8">
    <source>
        <dbReference type="ARBA" id="ARBA00022723"/>
    </source>
</evidence>
<dbReference type="InterPro" id="IPR016187">
    <property type="entry name" value="CTDL_fold"/>
</dbReference>
<feature type="disulfide bond" evidence="21">
    <location>
        <begin position="403"/>
        <end position="418"/>
    </location>
</feature>
<dbReference type="EC" id="4.6.1.-" evidence="23"/>
<dbReference type="PROSITE" id="PS01209">
    <property type="entry name" value="LDLRA_1"/>
    <property type="match status" value="1"/>
</dbReference>
<comment type="subcellular location">
    <subcellularLocation>
        <location evidence="2">Membrane</location>
        <topology evidence="2">Single-pass membrane protein</topology>
    </subcellularLocation>
</comment>
<feature type="domain" description="SRCR" evidence="25">
    <location>
        <begin position="419"/>
        <end position="518"/>
    </location>
</feature>
<dbReference type="InterPro" id="IPR002172">
    <property type="entry name" value="LDrepeatLR_classA_rpt"/>
</dbReference>
<evidence type="ECO:0000256" key="7">
    <source>
        <dbReference type="ARBA" id="ARBA00022722"/>
    </source>
</evidence>
<feature type="disulfide bond" evidence="21">
    <location>
        <begin position="384"/>
        <end position="396"/>
    </location>
</feature>
<dbReference type="GO" id="GO:0004521">
    <property type="term" value="F:RNA endonuclease activity"/>
    <property type="evidence" value="ECO:0007669"/>
    <property type="project" value="UniProtKB-UniRule"/>
</dbReference>
<dbReference type="FunFam" id="3.10.250.10:FF:000016">
    <property type="entry name" value="Scavenger receptor cysteine-rich protein type 12"/>
    <property type="match status" value="1"/>
</dbReference>
<keyword evidence="9" id="KW-0732">Signal</keyword>
<evidence type="ECO:0000256" key="21">
    <source>
        <dbReference type="PROSITE-ProRule" id="PRU00124"/>
    </source>
</evidence>
<keyword evidence="11 23" id="KW-0255">Endonuclease</keyword>
<feature type="domain" description="SRCR" evidence="25">
    <location>
        <begin position="260"/>
        <end position="362"/>
    </location>
</feature>
<comment type="subunit">
    <text evidence="4 23">Monomer.</text>
</comment>
<keyword evidence="17 22" id="KW-1015">Disulfide bond</keyword>
<dbReference type="PANTHER" id="PTHR12439">
    <property type="entry name" value="PLACENTAL PROTEIN 11-RELATED"/>
    <property type="match status" value="1"/>
</dbReference>
<feature type="disulfide bond" evidence="21">
    <location>
        <begin position="229"/>
        <end position="247"/>
    </location>
</feature>
<dbReference type="InterPro" id="IPR016186">
    <property type="entry name" value="C-type_lectin-like/link_sf"/>
</dbReference>
<dbReference type="CDD" id="cd00037">
    <property type="entry name" value="CLECT"/>
    <property type="match status" value="1"/>
</dbReference>
<dbReference type="AlphaFoldDB" id="A0AAE1B482"/>
<comment type="cofactor">
    <cofactor evidence="1 23">
        <name>Mn(2+)</name>
        <dbReference type="ChEBI" id="CHEBI:29035"/>
    </cofactor>
</comment>
<dbReference type="Pfam" id="PF00057">
    <property type="entry name" value="Ldl_recept_a"/>
    <property type="match status" value="2"/>
</dbReference>
<dbReference type="CDD" id="cd21159">
    <property type="entry name" value="XendoU"/>
    <property type="match status" value="1"/>
</dbReference>
<feature type="disulfide bond" evidence="21">
    <location>
        <begin position="222"/>
        <end position="234"/>
    </location>
</feature>
<dbReference type="InterPro" id="IPR036772">
    <property type="entry name" value="SRCR-like_dom_sf"/>
</dbReference>
<dbReference type="PROSITE" id="PS50068">
    <property type="entry name" value="LDLRA_2"/>
    <property type="match status" value="2"/>
</dbReference>
<dbReference type="InterPro" id="IPR039787">
    <property type="entry name" value="ENDOU"/>
</dbReference>
<feature type="domain" description="EndoU" evidence="26">
    <location>
        <begin position="546"/>
        <end position="804"/>
    </location>
</feature>
<sequence length="804" mass="91044">MLMCGAEAESNKSHLTGTKDFNGCPYGWIEGAGQCYKLYSAARSIRPAMEVCARQGASLANVQSWEESDFLSKLLSSYPDIHEWHLGGRLKSKRWYWFTTTTTQWLPKTSEGIPGVSTPRFLYQRTLVGQTENKWFPGRTLVGQTENKWFPGWSSYDFINAEPKGFKRRCVVLSNRFEYPGKGLQQTDYFYWKTDWCSKKEGFSYICQKKARKEIPKIEDECKWGEFRCDSGRCINGYLKCDLKPHCDDLSDELDCPRTLELVNSPVPYEGRIQMLMAGSDITGSVCGDQFDNRDAKVVCRALGFHMGGEALAPGSFGYDPGMMWMDRVACNGHEKTLDECPYRDHESHTCDHSMDAAVRCFVPPDEVVALKPKCADGGYNCYCKEDEFQCQDQTCIPRAAKCDGDPHCPDGSDEDGCMKLTGGPDKSMGKLLVEMYGENHRFCSDNLGEAEVNVICKELGYSKGGVSTNKPFLDTGETALEYTFRCEGTEKRLVECGIASSKQLSCSHEELAGVQCTTEAGILPLPEPDVDVQIPTDSHDVDVRLCEDLSKVVQDLWDSDLYRLPMDAVQVNRQDQLEELDKIEDKSPEKLFTYVNESLLTSPVYVTFKALLDNYDPYSNQPELQIPQELAEEDLFLDAILATPTLQILYSYLSCKGKVQDVSDFRELLRSYWFDLYPRNGKSYVLDSSGLEHMVGEFESSISVNGMHNWLSFYEKEKKEKINYYGHTCSVQPHTACPAFEWQQRIKRKASFFLRSSPAYDIAIYSLCFTLFRNENCPVQIDGESVTVKTHAKGGHIAEVYLM</sequence>
<keyword evidence="15" id="KW-1133">Transmembrane helix</keyword>
<keyword evidence="14 23" id="KW-0694">RNA-binding</keyword>
<dbReference type="SMART" id="SM00192">
    <property type="entry name" value="LDLa"/>
    <property type="match status" value="2"/>
</dbReference>
<name>A0AAE1B482_9GAST</name>
<evidence type="ECO:0000256" key="1">
    <source>
        <dbReference type="ARBA" id="ARBA00001936"/>
    </source>
</evidence>
<feature type="disulfide bond" evidence="21">
    <location>
        <begin position="241"/>
        <end position="256"/>
    </location>
</feature>
<keyword evidence="13" id="KW-0720">Serine protease</keyword>
<dbReference type="InterPro" id="IPR001190">
    <property type="entry name" value="SRCR"/>
</dbReference>
<dbReference type="GO" id="GO:0008236">
    <property type="term" value="F:serine-type peptidase activity"/>
    <property type="evidence" value="ECO:0007669"/>
    <property type="project" value="UniProtKB-KW"/>
</dbReference>
<dbReference type="PRINTS" id="PR00258">
    <property type="entry name" value="SPERACTRCPTR"/>
</dbReference>
<dbReference type="InterPro" id="IPR037227">
    <property type="entry name" value="EndoU-like"/>
</dbReference>
<dbReference type="Gene3D" id="3.10.250.10">
    <property type="entry name" value="SRCR-like domain"/>
    <property type="match status" value="2"/>
</dbReference>
<comment type="caution">
    <text evidence="27">The sequence shown here is derived from an EMBL/GenBank/DDBJ whole genome shotgun (WGS) entry which is preliminary data.</text>
</comment>
<dbReference type="SUPFAM" id="SSF56487">
    <property type="entry name" value="SRCR-like"/>
    <property type="match status" value="2"/>
</dbReference>
<dbReference type="GO" id="GO:0006508">
    <property type="term" value="P:proteolysis"/>
    <property type="evidence" value="ECO:0007669"/>
    <property type="project" value="UniProtKB-KW"/>
</dbReference>
<evidence type="ECO:0000313" key="28">
    <source>
        <dbReference type="Proteomes" id="UP001283361"/>
    </source>
</evidence>
<dbReference type="GO" id="GO:0016829">
    <property type="term" value="F:lyase activity"/>
    <property type="evidence" value="ECO:0007669"/>
    <property type="project" value="UniProtKB-KW"/>
</dbReference>
<evidence type="ECO:0000256" key="4">
    <source>
        <dbReference type="ARBA" id="ARBA00011245"/>
    </source>
</evidence>
<evidence type="ECO:0000256" key="6">
    <source>
        <dbReference type="ARBA" id="ARBA00022692"/>
    </source>
</evidence>
<dbReference type="InterPro" id="IPR036055">
    <property type="entry name" value="LDL_receptor-like_sf"/>
</dbReference>
<feature type="disulfide bond" evidence="22">
    <location>
        <begin position="487"/>
        <end position="497"/>
    </location>
</feature>
<evidence type="ECO:0000256" key="15">
    <source>
        <dbReference type="ARBA" id="ARBA00022989"/>
    </source>
</evidence>
<evidence type="ECO:0000256" key="19">
    <source>
        <dbReference type="ARBA" id="ARBA00023211"/>
    </source>
</evidence>
<dbReference type="CDD" id="cd00112">
    <property type="entry name" value="LDLa"/>
    <property type="match status" value="2"/>
</dbReference>
<dbReference type="GO" id="GO:0046872">
    <property type="term" value="F:metal ion binding"/>
    <property type="evidence" value="ECO:0007669"/>
    <property type="project" value="UniProtKB-UniRule"/>
</dbReference>
<dbReference type="InterPro" id="IPR023415">
    <property type="entry name" value="LDLR_class-A_CS"/>
</dbReference>
<keyword evidence="5" id="KW-0645">Protease</keyword>
<keyword evidence="12 23" id="KW-0378">Hydrolase</keyword>
<comment type="catalytic activity">
    <reaction evidence="23">
        <text>ribonucleotidyl-uridine-RNA = a 5'-end dephospho-uridine-RNA + a 3'-end 2',3'-cyclophospho-ribonucleotide-RNA</text>
        <dbReference type="Rhea" id="RHEA:67792"/>
        <dbReference type="Rhea" id="RHEA-COMP:10464"/>
        <dbReference type="Rhea" id="RHEA-COMP:17354"/>
        <dbReference type="Rhea" id="RHEA-COMP:17356"/>
        <dbReference type="ChEBI" id="CHEBI:83064"/>
        <dbReference type="ChEBI" id="CHEBI:173117"/>
        <dbReference type="ChEBI" id="CHEBI:173224"/>
    </reaction>
</comment>
<dbReference type="Pfam" id="PF00530">
    <property type="entry name" value="SRCR"/>
    <property type="match status" value="2"/>
</dbReference>
<dbReference type="PANTHER" id="PTHR12439:SF11">
    <property type="entry name" value="URIDYLATE-SPECIFIC ENDORIBONUCLEASE"/>
    <property type="match status" value="1"/>
</dbReference>
<evidence type="ECO:0000259" key="24">
    <source>
        <dbReference type="PROSITE" id="PS50041"/>
    </source>
</evidence>
<evidence type="ECO:0000256" key="9">
    <source>
        <dbReference type="ARBA" id="ARBA00022729"/>
    </source>
</evidence>
<keyword evidence="16" id="KW-0472">Membrane</keyword>
<dbReference type="Pfam" id="PF09412">
    <property type="entry name" value="XendoU"/>
    <property type="match status" value="1"/>
</dbReference>
<dbReference type="Proteomes" id="UP001283361">
    <property type="component" value="Unassembled WGS sequence"/>
</dbReference>
<dbReference type="PROSITE" id="PS51959">
    <property type="entry name" value="ENDOU"/>
    <property type="match status" value="1"/>
</dbReference>
<comment type="similarity">
    <text evidence="3 23">Belongs to the ENDOU family.</text>
</comment>
<dbReference type="InterPro" id="IPR018998">
    <property type="entry name" value="EndoU_C"/>
</dbReference>
<gene>
    <name evidence="27" type="ORF">RRG08_009394</name>
</gene>
<feature type="disulfide bond" evidence="22">
    <location>
        <begin position="300"/>
        <end position="361"/>
    </location>
</feature>
<keyword evidence="19 23" id="KW-0464">Manganese</keyword>
<keyword evidence="7 23" id="KW-0540">Nuclease</keyword>
<dbReference type="PRINTS" id="PR00261">
    <property type="entry name" value="LDLRECEPTOR"/>
</dbReference>
<protein>
    <recommendedName>
        <fullName evidence="23">Uridylate-specific endoribonuclease</fullName>
        <ecNumber evidence="23">4.6.1.-</ecNumber>
    </recommendedName>
</protein>
<dbReference type="SUPFAM" id="SSF57424">
    <property type="entry name" value="LDL receptor-like module"/>
    <property type="match status" value="2"/>
</dbReference>
<dbReference type="GO" id="GO:0016020">
    <property type="term" value="C:membrane"/>
    <property type="evidence" value="ECO:0007669"/>
    <property type="project" value="UniProtKB-SubCell"/>
</dbReference>
<comment type="caution">
    <text evidence="22">Lacks conserved residue(s) required for the propagation of feature annotation.</text>
</comment>
<dbReference type="PROSITE" id="PS50041">
    <property type="entry name" value="C_TYPE_LECTIN_2"/>
    <property type="match status" value="1"/>
</dbReference>
<keyword evidence="28" id="KW-1185">Reference proteome</keyword>
<keyword evidence="20" id="KW-0456">Lyase</keyword>
<evidence type="ECO:0000313" key="27">
    <source>
        <dbReference type="EMBL" id="KAK3799569.1"/>
    </source>
</evidence>
<evidence type="ECO:0000256" key="23">
    <source>
        <dbReference type="RuleBase" id="RU367085"/>
    </source>
</evidence>
<evidence type="ECO:0000256" key="10">
    <source>
        <dbReference type="ARBA" id="ARBA00022737"/>
    </source>
</evidence>
<dbReference type="SMART" id="SM00202">
    <property type="entry name" value="SR"/>
    <property type="match status" value="2"/>
</dbReference>